<evidence type="ECO:0000313" key="2">
    <source>
        <dbReference type="EMBL" id="RDU22244.1"/>
    </source>
</evidence>
<comment type="caution">
    <text evidence="2">The sequence shown here is derived from an EMBL/GenBank/DDBJ whole genome shotgun (WGS) entry which is preliminary data.</text>
</comment>
<dbReference type="OrthoDB" id="9808140at2"/>
<dbReference type="GO" id="GO:0032259">
    <property type="term" value="P:methylation"/>
    <property type="evidence" value="ECO:0007669"/>
    <property type="project" value="UniProtKB-KW"/>
</dbReference>
<dbReference type="Proteomes" id="UP000255036">
    <property type="component" value="Unassembled WGS sequence"/>
</dbReference>
<evidence type="ECO:0000259" key="1">
    <source>
        <dbReference type="Pfam" id="PF13649"/>
    </source>
</evidence>
<dbReference type="CDD" id="cd02440">
    <property type="entry name" value="AdoMet_MTases"/>
    <property type="match status" value="1"/>
</dbReference>
<dbReference type="RefSeq" id="WP_115483425.1">
    <property type="nucleotide sequence ID" value="NZ_QRCT01000050.1"/>
</dbReference>
<protein>
    <submittedName>
        <fullName evidence="2">Class I SAM-dependent methyltransferase</fullName>
    </submittedName>
</protein>
<keyword evidence="2" id="KW-0808">Transferase</keyword>
<dbReference type="PANTHER" id="PTHR43591">
    <property type="entry name" value="METHYLTRANSFERASE"/>
    <property type="match status" value="1"/>
</dbReference>
<dbReference type="InterPro" id="IPR029063">
    <property type="entry name" value="SAM-dependent_MTases_sf"/>
</dbReference>
<feature type="domain" description="Methyltransferase" evidence="1">
    <location>
        <begin position="43"/>
        <end position="139"/>
    </location>
</feature>
<dbReference type="EMBL" id="QRCT01000050">
    <property type="protein sequence ID" value="RDU22244.1"/>
    <property type="molecule type" value="Genomic_DNA"/>
</dbReference>
<name>A0A371ARR2_9FIRM</name>
<dbReference type="PANTHER" id="PTHR43591:SF110">
    <property type="entry name" value="RHODANESE DOMAIN-CONTAINING PROTEIN"/>
    <property type="match status" value="1"/>
</dbReference>
<gene>
    <name evidence="2" type="ORF">DWV06_17130</name>
</gene>
<dbReference type="Pfam" id="PF13649">
    <property type="entry name" value="Methyltransf_25"/>
    <property type="match status" value="1"/>
</dbReference>
<keyword evidence="2" id="KW-0489">Methyltransferase</keyword>
<keyword evidence="3" id="KW-1185">Reference proteome</keyword>
<dbReference type="AlphaFoldDB" id="A0A371ARR2"/>
<accession>A0A371ARR2</accession>
<dbReference type="Gene3D" id="3.40.50.150">
    <property type="entry name" value="Vaccinia Virus protein VP39"/>
    <property type="match status" value="1"/>
</dbReference>
<evidence type="ECO:0000313" key="3">
    <source>
        <dbReference type="Proteomes" id="UP000255036"/>
    </source>
</evidence>
<dbReference type="InterPro" id="IPR041698">
    <property type="entry name" value="Methyltransf_25"/>
</dbReference>
<proteinExistence type="predicted"/>
<dbReference type="GO" id="GO:0008168">
    <property type="term" value="F:methyltransferase activity"/>
    <property type="evidence" value="ECO:0007669"/>
    <property type="project" value="UniProtKB-KW"/>
</dbReference>
<dbReference type="SUPFAM" id="SSF53335">
    <property type="entry name" value="S-adenosyl-L-methionine-dependent methyltransferases"/>
    <property type="match status" value="1"/>
</dbReference>
<organism evidence="2 3">
    <name type="scientific">Anaerosacchariphilus polymeriproducens</name>
    <dbReference type="NCBI Taxonomy" id="1812858"/>
    <lineage>
        <taxon>Bacteria</taxon>
        <taxon>Bacillati</taxon>
        <taxon>Bacillota</taxon>
        <taxon>Clostridia</taxon>
        <taxon>Lachnospirales</taxon>
        <taxon>Lachnospiraceae</taxon>
        <taxon>Anaerosacchariphilus</taxon>
    </lineage>
</organism>
<sequence>MGTSWKETEITKKFNEYNDMLENILGFQTLFDQIQKDRSIKTILDYGCGPGKVSYRLAGIKEEYSVIAVDESEGMLNIAQNERAKENIHYQCIANDDLSFLEDSSIDCAIICFVFINNSNKERILKVAKEVFRVLKKNGTLFILDSNPEAIGYEFTTFQNGLKNFKYKDGDKKQQYLHIPGSDDLILDDYFWSREFYLSFLNKAGFKNITIFEPTIDALSEESRKEAEKIYNVKEWKDEKEQAPFIIFDAVKK</sequence>
<reference evidence="2 3" key="1">
    <citation type="submission" date="2018-07" db="EMBL/GenBank/DDBJ databases">
        <title>Anaerosacharophilus polymeroproducens gen. nov. sp. nov., an anaerobic bacterium isolated from salt field.</title>
        <authorList>
            <person name="Kim W."/>
            <person name="Yang S.-H."/>
            <person name="Oh J."/>
            <person name="Lee J.-H."/>
            <person name="Kwon K.K."/>
        </authorList>
    </citation>
    <scope>NUCLEOTIDE SEQUENCE [LARGE SCALE GENOMIC DNA]</scope>
    <source>
        <strain evidence="2 3">MCWD5</strain>
    </source>
</reference>